<organism evidence="2 3">
    <name type="scientific">Tilletia horrida</name>
    <dbReference type="NCBI Taxonomy" id="155126"/>
    <lineage>
        <taxon>Eukaryota</taxon>
        <taxon>Fungi</taxon>
        <taxon>Dikarya</taxon>
        <taxon>Basidiomycota</taxon>
        <taxon>Ustilaginomycotina</taxon>
        <taxon>Exobasidiomycetes</taxon>
        <taxon>Tilletiales</taxon>
        <taxon>Tilletiaceae</taxon>
        <taxon>Tilletia</taxon>
    </lineage>
</organism>
<evidence type="ECO:0000313" key="3">
    <source>
        <dbReference type="Proteomes" id="UP001176521"/>
    </source>
</evidence>
<dbReference type="Proteomes" id="UP001176521">
    <property type="component" value="Unassembled WGS sequence"/>
</dbReference>
<name>A0AAN6JNQ0_9BASI</name>
<feature type="region of interest" description="Disordered" evidence="1">
    <location>
        <begin position="1"/>
        <end position="73"/>
    </location>
</feature>
<protein>
    <submittedName>
        <fullName evidence="2">Uncharacterized protein</fullName>
    </submittedName>
</protein>
<feature type="compositionally biased region" description="Low complexity" evidence="1">
    <location>
        <begin position="21"/>
        <end position="31"/>
    </location>
</feature>
<accession>A0AAN6JNQ0</accession>
<feature type="compositionally biased region" description="Acidic residues" evidence="1">
    <location>
        <begin position="10"/>
        <end position="20"/>
    </location>
</feature>
<gene>
    <name evidence="2" type="ORF">OC842_000093</name>
</gene>
<keyword evidence="3" id="KW-1185">Reference proteome</keyword>
<evidence type="ECO:0000256" key="1">
    <source>
        <dbReference type="SAM" id="MobiDB-lite"/>
    </source>
</evidence>
<proteinExistence type="predicted"/>
<evidence type="ECO:0000313" key="2">
    <source>
        <dbReference type="EMBL" id="KAK0541134.1"/>
    </source>
</evidence>
<sequence>MVRTSTGNAQDEDEEDDGPPEEGVPVVRIPGGLDGLRARKEAERTALGIDRQPPGKRAGEYTLPHQDVRTSDR</sequence>
<reference evidence="2" key="1">
    <citation type="journal article" date="2023" name="PhytoFront">
        <title>Draft Genome Resources of Seven Strains of Tilletia horrida, Causal Agent of Kernel Smut of Rice.</title>
        <authorList>
            <person name="Khanal S."/>
            <person name="Antony Babu S."/>
            <person name="Zhou X.G."/>
        </authorList>
    </citation>
    <scope>NUCLEOTIDE SEQUENCE</scope>
    <source>
        <strain evidence="2">TX3</strain>
    </source>
</reference>
<dbReference type="EMBL" id="JAPDMQ010000003">
    <property type="protein sequence ID" value="KAK0541134.1"/>
    <property type="molecule type" value="Genomic_DNA"/>
</dbReference>
<dbReference type="AlphaFoldDB" id="A0AAN6JNQ0"/>
<comment type="caution">
    <text evidence="2">The sequence shown here is derived from an EMBL/GenBank/DDBJ whole genome shotgun (WGS) entry which is preliminary data.</text>
</comment>